<gene>
    <name evidence="1" type="ORF">REIFOR_01117</name>
</gene>
<keyword evidence="2" id="KW-1185">Reference proteome</keyword>
<evidence type="ECO:0000313" key="2">
    <source>
        <dbReference type="Proteomes" id="UP000229757"/>
    </source>
</evidence>
<dbReference type="KEGG" id="rfo:REIFOR_01117"/>
<dbReference type="EMBL" id="CP011797">
    <property type="protein sequence ID" value="ATX76266.1"/>
    <property type="molecule type" value="Genomic_DNA"/>
</dbReference>
<accession>A0A2K8KTN8</accession>
<dbReference type="AlphaFoldDB" id="A0A2K8KTN8"/>
<evidence type="ECO:0008006" key="3">
    <source>
        <dbReference type="Google" id="ProtNLM"/>
    </source>
</evidence>
<dbReference type="RefSeq" id="WP_193437323.1">
    <property type="nucleotide sequence ID" value="NZ_CP011797.1"/>
</dbReference>
<proteinExistence type="predicted"/>
<protein>
    <recommendedName>
        <fullName evidence="3">Internalin</fullName>
    </recommendedName>
</protein>
<dbReference type="Proteomes" id="UP000229757">
    <property type="component" value="Chromosome"/>
</dbReference>
<name>A0A2K8KTN8_9GAMM</name>
<sequence>MIKILNNVIVITRNMIYCLYPILAAGFLSTPLWATEILGIENDNIQMGTAYHSDKLGFYGFQAVNGMIDDSYGNTESEISYSVDLGYQQLLNMVSGSLDASVQLSAVSVDAGGLYASNNAADKYTGTYTIYINLKPKKRRLIPNTEHGFAPTLAAVQLANAYPGSRGEELGDEFVTAIEYGSYLIVNMKVEYRNAEDKRIIGGYLSVDVNGLVSVRGDLSLIDEEVKRSVKISISAMQVGGNPMELADIIPEGLMQCSLNNPTPCFSLFSETVRYLKSAYIHQFQTLDNYNPVKLFTARYDQSGPNLSILTPPTGYDDVSYLTKLTVNRLSNDWMTAMLDKRRAENIVNYYGAYLTSEEKNEINELASQARSNAYLFAESVEYCNRNPLGNFCRQRNQDIRQGGYLYVYDASLLDLESL</sequence>
<evidence type="ECO:0000313" key="1">
    <source>
        <dbReference type="EMBL" id="ATX76266.1"/>
    </source>
</evidence>
<reference evidence="1 2" key="1">
    <citation type="journal article" date="2017" name="Environ. Microbiol.">
        <title>Genomic and physiological analyses of 'Reinekea forsetii' reveal a versatile opportunistic lifestyle during spring algae blooms.</title>
        <authorList>
            <person name="Avci B."/>
            <person name="Hahnke R.L."/>
            <person name="Chafee M."/>
            <person name="Fischer T."/>
            <person name="Gruber-Vodicka H."/>
            <person name="Tegetmeyer H.E."/>
            <person name="Harder J."/>
            <person name="Fuchs B.M."/>
            <person name="Amann R.I."/>
            <person name="Teeling H."/>
        </authorList>
    </citation>
    <scope>NUCLEOTIDE SEQUENCE [LARGE SCALE GENOMIC DNA]</scope>
    <source>
        <strain evidence="1 2">Hel1_31_D35</strain>
    </source>
</reference>
<organism evidence="1 2">
    <name type="scientific">Reinekea forsetii</name>
    <dbReference type="NCBI Taxonomy" id="1336806"/>
    <lineage>
        <taxon>Bacteria</taxon>
        <taxon>Pseudomonadati</taxon>
        <taxon>Pseudomonadota</taxon>
        <taxon>Gammaproteobacteria</taxon>
        <taxon>Oceanospirillales</taxon>
        <taxon>Saccharospirillaceae</taxon>
        <taxon>Reinekea</taxon>
    </lineage>
</organism>